<feature type="transmembrane region" description="Helical" evidence="12">
    <location>
        <begin position="426"/>
        <end position="450"/>
    </location>
</feature>
<dbReference type="GO" id="GO:0005254">
    <property type="term" value="F:chloride channel activity"/>
    <property type="evidence" value="ECO:0007669"/>
    <property type="project" value="UniProtKB-UniRule"/>
</dbReference>
<dbReference type="Pfam" id="PF00654">
    <property type="entry name" value="Voltage_CLC"/>
    <property type="match status" value="1"/>
</dbReference>
<evidence type="ECO:0000256" key="6">
    <source>
        <dbReference type="ARBA" id="ARBA00023065"/>
    </source>
</evidence>
<feature type="transmembrane region" description="Helical" evidence="12">
    <location>
        <begin position="343"/>
        <end position="365"/>
    </location>
</feature>
<dbReference type="PANTHER" id="PTHR43427:SF6">
    <property type="entry name" value="CHLORIDE CHANNEL PROTEIN CLC-E"/>
    <property type="match status" value="1"/>
</dbReference>
<dbReference type="PRINTS" id="PR00762">
    <property type="entry name" value="CLCHANNEL"/>
</dbReference>
<keyword evidence="6 12" id="KW-0406">Ion transport</keyword>
<keyword evidence="9 12" id="KW-0868">Chloride</keyword>
<evidence type="ECO:0000256" key="1">
    <source>
        <dbReference type="ARBA" id="ARBA00004141"/>
    </source>
</evidence>
<accession>A0A8T2TUT6</accession>
<dbReference type="AlphaFoldDB" id="A0A8T2TUT6"/>
<feature type="transmembrane region" description="Helical" evidence="12">
    <location>
        <begin position="385"/>
        <end position="405"/>
    </location>
</feature>
<dbReference type="InterPro" id="IPR050368">
    <property type="entry name" value="ClC-type_chloride_channel"/>
</dbReference>
<dbReference type="GO" id="GO:0034707">
    <property type="term" value="C:chloride channel complex"/>
    <property type="evidence" value="ECO:0007669"/>
    <property type="project" value="UniProtKB-KW"/>
</dbReference>
<evidence type="ECO:0000256" key="5">
    <source>
        <dbReference type="ARBA" id="ARBA00022989"/>
    </source>
</evidence>
<keyword evidence="15" id="KW-1185">Reference proteome</keyword>
<gene>
    <name evidence="14" type="ORF">KP509_10G033900</name>
</gene>
<dbReference type="PROSITE" id="PS51371">
    <property type="entry name" value="CBS"/>
    <property type="match status" value="2"/>
</dbReference>
<protein>
    <recommendedName>
        <fullName evidence="12">Chloride channel protein</fullName>
    </recommendedName>
</protein>
<keyword evidence="7 12" id="KW-0472">Membrane</keyword>
<reference evidence="14" key="1">
    <citation type="submission" date="2021-08" db="EMBL/GenBank/DDBJ databases">
        <title>WGS assembly of Ceratopteris richardii.</title>
        <authorList>
            <person name="Marchant D.B."/>
            <person name="Chen G."/>
            <person name="Jenkins J."/>
            <person name="Shu S."/>
            <person name="Leebens-Mack J."/>
            <person name="Grimwood J."/>
            <person name="Schmutz J."/>
            <person name="Soltis P."/>
            <person name="Soltis D."/>
            <person name="Chen Z.-H."/>
        </authorList>
    </citation>
    <scope>NUCLEOTIDE SEQUENCE</scope>
    <source>
        <strain evidence="14">Whitten #5841</strain>
        <tissue evidence="14">Leaf</tissue>
    </source>
</reference>
<evidence type="ECO:0000313" key="15">
    <source>
        <dbReference type="Proteomes" id="UP000825935"/>
    </source>
</evidence>
<dbReference type="GO" id="GO:0009535">
    <property type="term" value="C:chloroplast thylakoid membrane"/>
    <property type="evidence" value="ECO:0007669"/>
    <property type="project" value="TreeGrafter"/>
</dbReference>
<dbReference type="SMART" id="SM00116">
    <property type="entry name" value="CBS"/>
    <property type="match status" value="2"/>
</dbReference>
<evidence type="ECO:0000256" key="12">
    <source>
        <dbReference type="RuleBase" id="RU361221"/>
    </source>
</evidence>
<evidence type="ECO:0000256" key="4">
    <source>
        <dbReference type="ARBA" id="ARBA00022692"/>
    </source>
</evidence>
<sequence>MKQHLSASSNGAGSTAPAIYMRNNTLHECSLTAQFLFDGGGSGHRRVLRGPPIRITHSSRNSICQAVPHELRSSQNFNFGDFIGRQLPSSSIGSFRLRKKKFAIFGSFQIQENSSSEEGNEEITKNKSLQSTNEDANVVLKVYARKAFTLANDSLPPEGIVVVLSCAVGLMTGIGVVLFNIGVHGVHDAVWEGVPSSGVEWLRSQPIESHWTQVLSVPVGGGVVVGILNSVRSNWIEADTDTEQERLHTISSIKSFLGPCIKALAAIITLATGNSLGPEGPSVEIGASIASGLGNTLKTSRERKLSLIAAGSAAGISSGFNAAVSGCFFAVESVLRTFSSASAPSLTTAMVLLSSVLASVISQAGLGSDPAFKIPAYDFRSPAELPLYLVLGLFCGLVSVALMKCTNLSTSFFQKLKSETGIPDIVLPPLGSLCVGLMALTYPEILYWGFQNVDYLLESRPLQKGPPASLLLQLVGVKIVATSISRGSGLVGGYYAPSLFIGAALGSAYGKIAGYAVLHADPIYHLDMLKVAAPQAYALVGMAATLAGVCQLPLTSVLLLFELTRDYRIIIPLMTAVGVSSWIASVATQDPQQPKKSPYMEEKAIEGEAESTSTVNVSNDSDPLQNTSFMRSKVVETSQVDEAMRLPDNGHHLDILCTIDDSLCITSTDMNEEKLTSEITVAAAMKTSFTAVASSMTVRRALEVMLARKEWCVLLVHEGDILEGIVTFTDIQQHIDKIAGADHLKVADMTLRDICNFWAYEGSNSPVITTYPDMTLEAAEKLMVARGLRQVPVISRECYQENRMKVVQGILDRDCILLACRAEATRRSLGMPSLLLADSKESCR</sequence>
<dbReference type="SUPFAM" id="SSF81340">
    <property type="entry name" value="Clc chloride channel"/>
    <property type="match status" value="1"/>
</dbReference>
<keyword evidence="8" id="KW-0869">Chloride channel</keyword>
<dbReference type="PANTHER" id="PTHR43427">
    <property type="entry name" value="CHLORIDE CHANNEL PROTEIN CLC-E"/>
    <property type="match status" value="1"/>
</dbReference>
<feature type="transmembrane region" description="Helical" evidence="12">
    <location>
        <begin position="499"/>
        <end position="518"/>
    </location>
</feature>
<evidence type="ECO:0000256" key="10">
    <source>
        <dbReference type="ARBA" id="ARBA00023303"/>
    </source>
</evidence>
<evidence type="ECO:0000256" key="3">
    <source>
        <dbReference type="ARBA" id="ARBA00022448"/>
    </source>
</evidence>
<evidence type="ECO:0000256" key="7">
    <source>
        <dbReference type="ARBA" id="ARBA00023136"/>
    </source>
</evidence>
<comment type="caution">
    <text evidence="12">Lacks conserved residue(s) required for the propagation of feature annotation.</text>
</comment>
<keyword evidence="5 12" id="KW-1133">Transmembrane helix</keyword>
<evidence type="ECO:0000259" key="13">
    <source>
        <dbReference type="PROSITE" id="PS51371"/>
    </source>
</evidence>
<feature type="domain" description="CBS" evidence="13">
    <location>
        <begin position="763"/>
        <end position="828"/>
    </location>
</feature>
<evidence type="ECO:0000256" key="9">
    <source>
        <dbReference type="ARBA" id="ARBA00023214"/>
    </source>
</evidence>
<comment type="similarity">
    <text evidence="2 12">Belongs to the chloride channel (TC 2.A.49) family.</text>
</comment>
<dbReference type="EMBL" id="CM035415">
    <property type="protein sequence ID" value="KAH7427199.1"/>
    <property type="molecule type" value="Genomic_DNA"/>
</dbReference>
<feature type="transmembrane region" description="Helical" evidence="12">
    <location>
        <begin position="305"/>
        <end position="331"/>
    </location>
</feature>
<feature type="domain" description="CBS" evidence="13">
    <location>
        <begin position="685"/>
        <end position="746"/>
    </location>
</feature>
<dbReference type="InterPro" id="IPR046342">
    <property type="entry name" value="CBS_dom_sf"/>
</dbReference>
<dbReference type="InterPro" id="IPR000644">
    <property type="entry name" value="CBS_dom"/>
</dbReference>
<dbReference type="OMA" id="CTALSME"/>
<comment type="caution">
    <text evidence="14">The sequence shown here is derived from an EMBL/GenBank/DDBJ whole genome shotgun (WGS) entry which is preliminary data.</text>
</comment>
<dbReference type="Pfam" id="PF00571">
    <property type="entry name" value="CBS"/>
    <property type="match status" value="2"/>
</dbReference>
<dbReference type="InterPro" id="IPR001807">
    <property type="entry name" value="ClC"/>
</dbReference>
<keyword evidence="10" id="KW-0407">Ion channel</keyword>
<keyword evidence="3 12" id="KW-0813">Transport</keyword>
<proteinExistence type="inferred from homology"/>
<dbReference type="InterPro" id="IPR014743">
    <property type="entry name" value="Cl-channel_core"/>
</dbReference>
<evidence type="ECO:0000256" key="2">
    <source>
        <dbReference type="ARBA" id="ARBA00009476"/>
    </source>
</evidence>
<comment type="subcellular location">
    <subcellularLocation>
        <location evidence="1 12">Membrane</location>
        <topology evidence="1 12">Multi-pass membrane protein</topology>
    </subcellularLocation>
</comment>
<evidence type="ECO:0000313" key="14">
    <source>
        <dbReference type="EMBL" id="KAH7427197.1"/>
    </source>
</evidence>
<feature type="transmembrane region" description="Helical" evidence="12">
    <location>
        <begin position="567"/>
        <end position="587"/>
    </location>
</feature>
<keyword evidence="11" id="KW-0129">CBS domain</keyword>
<evidence type="ECO:0000256" key="8">
    <source>
        <dbReference type="ARBA" id="ARBA00023173"/>
    </source>
</evidence>
<dbReference type="Gene3D" id="1.10.3080.10">
    <property type="entry name" value="Clc chloride channel"/>
    <property type="match status" value="1"/>
</dbReference>
<evidence type="ECO:0000256" key="11">
    <source>
        <dbReference type="PROSITE-ProRule" id="PRU00703"/>
    </source>
</evidence>
<dbReference type="SUPFAM" id="SSF54631">
    <property type="entry name" value="CBS-domain pair"/>
    <property type="match status" value="1"/>
</dbReference>
<dbReference type="Proteomes" id="UP000825935">
    <property type="component" value="Chromosome 10"/>
</dbReference>
<name>A0A8T2TUT6_CERRI</name>
<dbReference type="Gene3D" id="3.10.580.10">
    <property type="entry name" value="CBS-domain"/>
    <property type="match status" value="1"/>
</dbReference>
<dbReference type="CDD" id="cd00400">
    <property type="entry name" value="Voltage_gated_ClC"/>
    <property type="match status" value="1"/>
</dbReference>
<organism evidence="14 15">
    <name type="scientific">Ceratopteris richardii</name>
    <name type="common">Triangle waterfern</name>
    <dbReference type="NCBI Taxonomy" id="49495"/>
    <lineage>
        <taxon>Eukaryota</taxon>
        <taxon>Viridiplantae</taxon>
        <taxon>Streptophyta</taxon>
        <taxon>Embryophyta</taxon>
        <taxon>Tracheophyta</taxon>
        <taxon>Polypodiopsida</taxon>
        <taxon>Polypodiidae</taxon>
        <taxon>Polypodiales</taxon>
        <taxon>Pteridineae</taxon>
        <taxon>Pteridaceae</taxon>
        <taxon>Parkerioideae</taxon>
        <taxon>Ceratopteris</taxon>
    </lineage>
</organism>
<dbReference type="EMBL" id="CM035415">
    <property type="protein sequence ID" value="KAH7427196.1"/>
    <property type="molecule type" value="Genomic_DNA"/>
</dbReference>
<feature type="transmembrane region" description="Helical" evidence="12">
    <location>
        <begin position="538"/>
        <end position="560"/>
    </location>
</feature>
<dbReference type="OrthoDB" id="4564at2759"/>
<keyword evidence="4 12" id="KW-0812">Transmembrane</keyword>
<dbReference type="EMBL" id="CM035415">
    <property type="protein sequence ID" value="KAH7427197.1"/>
    <property type="molecule type" value="Genomic_DNA"/>
</dbReference>